<dbReference type="Proteomes" id="UP001479606">
    <property type="component" value="Unassembled WGS sequence"/>
</dbReference>
<keyword evidence="3" id="KW-1185">Reference proteome</keyword>
<gene>
    <name evidence="2" type="ORF">AAFH49_20410</name>
</gene>
<dbReference type="EMBL" id="JBCEVZ010000082">
    <property type="protein sequence ID" value="MEL5996583.1"/>
    <property type="molecule type" value="Genomic_DNA"/>
</dbReference>
<reference evidence="2 3" key="1">
    <citation type="journal article" date="2018" name="Arch. Microbiol.">
        <title>Hymenobacter segetis sp. nov., isolated from soil.</title>
        <authorList>
            <person name="Ten L.N."/>
            <person name="Lim S.J."/>
            <person name="Kim B.O."/>
            <person name="Kang I.K."/>
            <person name="Jung H.Y."/>
        </authorList>
    </citation>
    <scope>NUCLEOTIDE SEQUENCE [LARGE SCALE GENOMIC DNA]</scope>
    <source>
        <strain evidence="2 3">S7-3-11</strain>
    </source>
</reference>
<feature type="chain" id="PRO_5046906965" description="Lipocalin-like domain-containing protein" evidence="1">
    <location>
        <begin position="19"/>
        <end position="134"/>
    </location>
</feature>
<proteinExistence type="predicted"/>
<accession>A0ABU9M1F2</accession>
<dbReference type="PROSITE" id="PS51257">
    <property type="entry name" value="PROKAR_LIPOPROTEIN"/>
    <property type="match status" value="1"/>
</dbReference>
<evidence type="ECO:0008006" key="4">
    <source>
        <dbReference type="Google" id="ProtNLM"/>
    </source>
</evidence>
<dbReference type="RefSeq" id="WP_342301073.1">
    <property type="nucleotide sequence ID" value="NZ_JBCEVZ010000082.1"/>
</dbReference>
<evidence type="ECO:0000256" key="1">
    <source>
        <dbReference type="SAM" id="SignalP"/>
    </source>
</evidence>
<sequence length="134" mass="15312">MKQLRPALLLCTSLLMVACGKDTPKPEPDLLGRWNAESTEGFNYSASGKLESQVMQVTKDYYMVITQDSLSYRELLNGSDWGKAKYTRQGNEIRYGTAHGTITELTEHALTLRFVDPYKKPNTPYQEVEDHYTR</sequence>
<evidence type="ECO:0000313" key="2">
    <source>
        <dbReference type="EMBL" id="MEL5996583.1"/>
    </source>
</evidence>
<keyword evidence="1" id="KW-0732">Signal</keyword>
<evidence type="ECO:0000313" key="3">
    <source>
        <dbReference type="Proteomes" id="UP001479606"/>
    </source>
</evidence>
<name>A0ABU9M1F2_9BACT</name>
<comment type="caution">
    <text evidence="2">The sequence shown here is derived from an EMBL/GenBank/DDBJ whole genome shotgun (WGS) entry which is preliminary data.</text>
</comment>
<organism evidence="2 3">
    <name type="scientific">Hymenobacter segetis</name>
    <dbReference type="NCBI Taxonomy" id="2025509"/>
    <lineage>
        <taxon>Bacteria</taxon>
        <taxon>Pseudomonadati</taxon>
        <taxon>Bacteroidota</taxon>
        <taxon>Cytophagia</taxon>
        <taxon>Cytophagales</taxon>
        <taxon>Hymenobacteraceae</taxon>
        <taxon>Hymenobacter</taxon>
    </lineage>
</organism>
<feature type="signal peptide" evidence="1">
    <location>
        <begin position="1"/>
        <end position="18"/>
    </location>
</feature>
<protein>
    <recommendedName>
        <fullName evidence="4">Lipocalin-like domain-containing protein</fullName>
    </recommendedName>
</protein>